<dbReference type="PROSITE" id="PS50977">
    <property type="entry name" value="HTH_TETR_2"/>
    <property type="match status" value="1"/>
</dbReference>
<evidence type="ECO:0000259" key="6">
    <source>
        <dbReference type="PROSITE" id="PS50977"/>
    </source>
</evidence>
<dbReference type="InterPro" id="IPR050109">
    <property type="entry name" value="HTH-type_TetR-like_transc_reg"/>
</dbReference>
<dbReference type="KEGG" id="lpil:LIP_0485"/>
<dbReference type="InterPro" id="IPR036271">
    <property type="entry name" value="Tet_transcr_reg_TetR-rel_C_sf"/>
</dbReference>
<dbReference type="EMBL" id="AP014924">
    <property type="protein sequence ID" value="BAS26342.1"/>
    <property type="molecule type" value="Genomic_DNA"/>
</dbReference>
<keyword evidence="8" id="KW-1185">Reference proteome</keyword>
<keyword evidence="2" id="KW-0805">Transcription regulation</keyword>
<dbReference type="InterPro" id="IPR039538">
    <property type="entry name" value="BetI_C"/>
</dbReference>
<dbReference type="PANTHER" id="PTHR30055">
    <property type="entry name" value="HTH-TYPE TRANSCRIPTIONAL REGULATOR RUTR"/>
    <property type="match status" value="1"/>
</dbReference>
<gene>
    <name evidence="7" type="ORF">LIP_0485</name>
</gene>
<dbReference type="GO" id="GO:0003700">
    <property type="term" value="F:DNA-binding transcription factor activity"/>
    <property type="evidence" value="ECO:0007669"/>
    <property type="project" value="TreeGrafter"/>
</dbReference>
<evidence type="ECO:0000256" key="4">
    <source>
        <dbReference type="ARBA" id="ARBA00023163"/>
    </source>
</evidence>
<dbReference type="AlphaFoldDB" id="A0A0K2SH34"/>
<dbReference type="PRINTS" id="PR00455">
    <property type="entry name" value="HTHTETR"/>
</dbReference>
<evidence type="ECO:0000256" key="1">
    <source>
        <dbReference type="ARBA" id="ARBA00022491"/>
    </source>
</evidence>
<evidence type="ECO:0000256" key="2">
    <source>
        <dbReference type="ARBA" id="ARBA00023015"/>
    </source>
</evidence>
<dbReference type="OrthoDB" id="9814703at2"/>
<dbReference type="SUPFAM" id="SSF48498">
    <property type="entry name" value="Tetracyclin repressor-like, C-terminal domain"/>
    <property type="match status" value="1"/>
</dbReference>
<dbReference type="PANTHER" id="PTHR30055:SF226">
    <property type="entry name" value="HTH-TYPE TRANSCRIPTIONAL REGULATOR PKSA"/>
    <property type="match status" value="1"/>
</dbReference>
<dbReference type="InterPro" id="IPR009057">
    <property type="entry name" value="Homeodomain-like_sf"/>
</dbReference>
<name>A0A0K2SH34_LIMPI</name>
<dbReference type="STRING" id="1555112.LIP_0485"/>
<dbReference type="PROSITE" id="PS01081">
    <property type="entry name" value="HTH_TETR_1"/>
    <property type="match status" value="1"/>
</dbReference>
<reference evidence="8" key="1">
    <citation type="submission" date="2015-07" db="EMBL/GenBank/DDBJ databases">
        <title>Complete genome sequence and phylogenetic analysis of Limnochorda pilosa.</title>
        <authorList>
            <person name="Watanabe M."/>
            <person name="Kojima H."/>
            <person name="Fukui M."/>
        </authorList>
    </citation>
    <scope>NUCLEOTIDE SEQUENCE [LARGE SCALE GENOMIC DNA]</scope>
    <source>
        <strain evidence="8">HC45</strain>
    </source>
</reference>
<sequence length="213" mass="24738">MSPRISEQKREAQVERILEAARRCFARNGYQSTTLEEISIEAGLSKGGIYTYFATKESIFLALSRKAHAAKLDALRGTYDERDDALQRILAMWHRIIWSWESLEDQTRVSWEFWYHVSRQRDAGLLRVLEKQYDDLARLFRDALEEGIKRGELDASLDVDMVTRVFWVLTDGLVGYWLARNQRPSTAELTRVERVISRLVRRSLPAAGDTAER</sequence>
<dbReference type="Gene3D" id="1.10.357.10">
    <property type="entry name" value="Tetracycline Repressor, domain 2"/>
    <property type="match status" value="1"/>
</dbReference>
<keyword evidence="4" id="KW-0804">Transcription</keyword>
<dbReference type="RefSeq" id="WP_082725749.1">
    <property type="nucleotide sequence ID" value="NZ_AP014924.1"/>
</dbReference>
<keyword evidence="3 5" id="KW-0238">DNA-binding</keyword>
<evidence type="ECO:0000256" key="3">
    <source>
        <dbReference type="ARBA" id="ARBA00023125"/>
    </source>
</evidence>
<dbReference type="SUPFAM" id="SSF46689">
    <property type="entry name" value="Homeodomain-like"/>
    <property type="match status" value="1"/>
</dbReference>
<reference evidence="8" key="2">
    <citation type="journal article" date="2016" name="Int. J. Syst. Evol. Microbiol.">
        <title>Complete genome sequence and cell structure of Limnochorda pilosa, a Gram-negative spore-former within the phylum Firmicutes.</title>
        <authorList>
            <person name="Watanabe M."/>
            <person name="Kojima H."/>
            <person name="Fukui M."/>
        </authorList>
    </citation>
    <scope>NUCLEOTIDE SEQUENCE [LARGE SCALE GENOMIC DNA]</scope>
    <source>
        <strain evidence="8">HC45</strain>
    </source>
</reference>
<dbReference type="Gene3D" id="1.10.10.60">
    <property type="entry name" value="Homeodomain-like"/>
    <property type="match status" value="1"/>
</dbReference>
<organism evidence="7 8">
    <name type="scientific">Limnochorda pilosa</name>
    <dbReference type="NCBI Taxonomy" id="1555112"/>
    <lineage>
        <taxon>Bacteria</taxon>
        <taxon>Bacillati</taxon>
        <taxon>Bacillota</taxon>
        <taxon>Limnochordia</taxon>
        <taxon>Limnochordales</taxon>
        <taxon>Limnochordaceae</taxon>
        <taxon>Limnochorda</taxon>
    </lineage>
</organism>
<accession>A0A0K2SH34</accession>
<evidence type="ECO:0000256" key="5">
    <source>
        <dbReference type="PROSITE-ProRule" id="PRU00335"/>
    </source>
</evidence>
<dbReference type="Pfam" id="PF13977">
    <property type="entry name" value="TetR_C_6"/>
    <property type="match status" value="1"/>
</dbReference>
<dbReference type="Pfam" id="PF00440">
    <property type="entry name" value="TetR_N"/>
    <property type="match status" value="1"/>
</dbReference>
<keyword evidence="1" id="KW-0678">Repressor</keyword>
<dbReference type="InterPro" id="IPR001647">
    <property type="entry name" value="HTH_TetR"/>
</dbReference>
<dbReference type="Proteomes" id="UP000065807">
    <property type="component" value="Chromosome"/>
</dbReference>
<evidence type="ECO:0000313" key="8">
    <source>
        <dbReference type="Proteomes" id="UP000065807"/>
    </source>
</evidence>
<dbReference type="GO" id="GO:0000976">
    <property type="term" value="F:transcription cis-regulatory region binding"/>
    <property type="evidence" value="ECO:0007669"/>
    <property type="project" value="TreeGrafter"/>
</dbReference>
<proteinExistence type="predicted"/>
<feature type="DNA-binding region" description="H-T-H motif" evidence="5">
    <location>
        <begin position="34"/>
        <end position="53"/>
    </location>
</feature>
<evidence type="ECO:0000313" key="7">
    <source>
        <dbReference type="EMBL" id="BAS26342.1"/>
    </source>
</evidence>
<protein>
    <recommendedName>
        <fullName evidence="6">HTH tetR-type domain-containing protein</fullName>
    </recommendedName>
</protein>
<dbReference type="InterPro" id="IPR023772">
    <property type="entry name" value="DNA-bd_HTH_TetR-type_CS"/>
</dbReference>
<feature type="domain" description="HTH tetR-type" evidence="6">
    <location>
        <begin position="11"/>
        <end position="71"/>
    </location>
</feature>